<feature type="compositionally biased region" description="Polar residues" evidence="1">
    <location>
        <begin position="170"/>
        <end position="185"/>
    </location>
</feature>
<proteinExistence type="predicted"/>
<dbReference type="Proteomes" id="UP001165082">
    <property type="component" value="Unassembled WGS sequence"/>
</dbReference>
<comment type="caution">
    <text evidence="3">The sequence shown here is derived from an EMBL/GenBank/DDBJ whole genome shotgun (WGS) entry which is preliminary data.</text>
</comment>
<evidence type="ECO:0000259" key="2">
    <source>
        <dbReference type="PROSITE" id="PS50030"/>
    </source>
</evidence>
<reference evidence="3" key="1">
    <citation type="submission" date="2022-07" db="EMBL/GenBank/DDBJ databases">
        <title>Genome analysis of Parmales, a sister group of diatoms, reveals the evolutionary specialization of diatoms from phago-mixotrophs to photoautotrophs.</title>
        <authorList>
            <person name="Ban H."/>
            <person name="Sato S."/>
            <person name="Yoshikawa S."/>
            <person name="Kazumasa Y."/>
            <person name="Nakamura Y."/>
            <person name="Ichinomiya M."/>
            <person name="Saitoh K."/>
            <person name="Sato N."/>
            <person name="Blanc-Mathieu R."/>
            <person name="Endo H."/>
            <person name="Kuwata A."/>
            <person name="Ogata H."/>
        </authorList>
    </citation>
    <scope>NUCLEOTIDE SEQUENCE</scope>
</reference>
<feature type="non-terminal residue" evidence="3">
    <location>
        <position position="1"/>
    </location>
</feature>
<dbReference type="InterPro" id="IPR015940">
    <property type="entry name" value="UBA"/>
</dbReference>
<protein>
    <recommendedName>
        <fullName evidence="2">UBA domain-containing protein</fullName>
    </recommendedName>
</protein>
<organism evidence="3 4">
    <name type="scientific">Triparma retinervis</name>
    <dbReference type="NCBI Taxonomy" id="2557542"/>
    <lineage>
        <taxon>Eukaryota</taxon>
        <taxon>Sar</taxon>
        <taxon>Stramenopiles</taxon>
        <taxon>Ochrophyta</taxon>
        <taxon>Bolidophyceae</taxon>
        <taxon>Parmales</taxon>
        <taxon>Triparmaceae</taxon>
        <taxon>Triparma</taxon>
    </lineage>
</organism>
<evidence type="ECO:0000313" key="4">
    <source>
        <dbReference type="Proteomes" id="UP001165082"/>
    </source>
</evidence>
<dbReference type="EMBL" id="BRXZ01004195">
    <property type="protein sequence ID" value="GMH70326.1"/>
    <property type="molecule type" value="Genomic_DNA"/>
</dbReference>
<evidence type="ECO:0000313" key="3">
    <source>
        <dbReference type="EMBL" id="GMH70326.1"/>
    </source>
</evidence>
<dbReference type="SUPFAM" id="SSF46934">
    <property type="entry name" value="UBA-like"/>
    <property type="match status" value="1"/>
</dbReference>
<dbReference type="PROSITE" id="PS50030">
    <property type="entry name" value="UBA"/>
    <property type="match status" value="1"/>
</dbReference>
<feature type="domain" description="UBA" evidence="2">
    <location>
        <begin position="96"/>
        <end position="136"/>
    </location>
</feature>
<dbReference type="AlphaFoldDB" id="A0A9W7ACT2"/>
<accession>A0A9W7ACT2</accession>
<feature type="region of interest" description="Disordered" evidence="1">
    <location>
        <begin position="134"/>
        <end position="199"/>
    </location>
</feature>
<gene>
    <name evidence="3" type="ORF">TrRE_jg1768</name>
</gene>
<dbReference type="InterPro" id="IPR009060">
    <property type="entry name" value="UBA-like_sf"/>
</dbReference>
<evidence type="ECO:0000256" key="1">
    <source>
        <dbReference type="SAM" id="MobiDB-lite"/>
    </source>
</evidence>
<name>A0A9W7ACT2_9STRA</name>
<keyword evidence="4" id="KW-1185">Reference proteome</keyword>
<sequence>MKPCKFVTSKDVHEAIPRCLGGSWDVDLEVSKLRLQFLSRIESLKYGRFEVASGFAGELSHYLDGLSSSVVSVPSVASDVDNVSSSSPRGGADSMRADMEKVFKLVQLGFDIGEAKRALKSEGGDLGRAEARLTGADYDDDPTPQALDKGGVAKLGSDASGPQGPGSIVALNNENNKQDNPSSHPGASPSAIDQGAREGRVRRVVNKIMDGAGVMAAQEVD</sequence>